<comment type="similarity">
    <text evidence="7">Belongs to the transferase hexapeptide repeat family. LpxD subfamily.</text>
</comment>
<comment type="catalytic activity">
    <reaction evidence="7">
        <text>a UDP-3-O-[(3R)-3-hydroxyacyl]-alpha-D-glucosamine + a (3R)-hydroxyacyl-[ACP] = a UDP-2-N,3-O-bis[(3R)-3-hydroxyacyl]-alpha-D-glucosamine + holo-[ACP] + H(+)</text>
        <dbReference type="Rhea" id="RHEA:53836"/>
        <dbReference type="Rhea" id="RHEA-COMP:9685"/>
        <dbReference type="Rhea" id="RHEA-COMP:9945"/>
        <dbReference type="ChEBI" id="CHEBI:15378"/>
        <dbReference type="ChEBI" id="CHEBI:64479"/>
        <dbReference type="ChEBI" id="CHEBI:78827"/>
        <dbReference type="ChEBI" id="CHEBI:137740"/>
        <dbReference type="ChEBI" id="CHEBI:137748"/>
        <dbReference type="EC" id="2.3.1.191"/>
    </reaction>
</comment>
<dbReference type="Pfam" id="PF04613">
    <property type="entry name" value="LpxD"/>
    <property type="match status" value="1"/>
</dbReference>
<keyword evidence="1 7" id="KW-0444">Lipid biosynthesis</keyword>
<keyword evidence="10" id="KW-1185">Reference proteome</keyword>
<dbReference type="GO" id="GO:0103118">
    <property type="term" value="F:UDP-3-O-[(3R)-3-hydroxyacyl]-glucosamine N-acyltransferase activity"/>
    <property type="evidence" value="ECO:0007669"/>
    <property type="project" value="UniProtKB-EC"/>
</dbReference>
<dbReference type="Proteomes" id="UP000477680">
    <property type="component" value="Chromosome"/>
</dbReference>
<keyword evidence="5 7" id="KW-0443">Lipid metabolism</keyword>
<dbReference type="PROSITE" id="PS00101">
    <property type="entry name" value="HEXAPEP_TRANSFERASES"/>
    <property type="match status" value="1"/>
</dbReference>
<keyword evidence="4 7" id="KW-0677">Repeat</keyword>
<dbReference type="GO" id="GO:0016020">
    <property type="term" value="C:membrane"/>
    <property type="evidence" value="ECO:0007669"/>
    <property type="project" value="GOC"/>
</dbReference>
<reference evidence="9 10" key="1">
    <citation type="submission" date="2020-02" db="EMBL/GenBank/DDBJ databases">
        <title>Genome sequencing for Kineobactrum sp. M2.</title>
        <authorList>
            <person name="Park S.-J."/>
        </authorList>
    </citation>
    <scope>NUCLEOTIDE SEQUENCE [LARGE SCALE GENOMIC DNA]</scope>
    <source>
        <strain evidence="9 10">M2</strain>
    </source>
</reference>
<dbReference type="EC" id="2.3.1.191" evidence="7"/>
<dbReference type="Pfam" id="PF00132">
    <property type="entry name" value="Hexapep"/>
    <property type="match status" value="2"/>
</dbReference>
<evidence type="ECO:0000256" key="5">
    <source>
        <dbReference type="ARBA" id="ARBA00023098"/>
    </source>
</evidence>
<protein>
    <recommendedName>
        <fullName evidence="7">UDP-3-O-acylglucosamine N-acyltransferase</fullName>
        <ecNumber evidence="7">2.3.1.191</ecNumber>
    </recommendedName>
</protein>
<evidence type="ECO:0000256" key="4">
    <source>
        <dbReference type="ARBA" id="ARBA00022737"/>
    </source>
</evidence>
<keyword evidence="3 7" id="KW-0808">Transferase</keyword>
<evidence type="ECO:0000256" key="7">
    <source>
        <dbReference type="HAMAP-Rule" id="MF_00523"/>
    </source>
</evidence>
<evidence type="ECO:0000256" key="3">
    <source>
        <dbReference type="ARBA" id="ARBA00022679"/>
    </source>
</evidence>
<dbReference type="InterPro" id="IPR007691">
    <property type="entry name" value="LpxD"/>
</dbReference>
<dbReference type="NCBIfam" id="TIGR01853">
    <property type="entry name" value="lipid_A_lpxD"/>
    <property type="match status" value="1"/>
</dbReference>
<dbReference type="InterPro" id="IPR020573">
    <property type="entry name" value="UDP_GlcNAc_AcTrfase_non-rep"/>
</dbReference>
<comment type="function">
    <text evidence="7">Catalyzes the N-acylation of UDP-3-O-acylglucosamine using 3-hydroxyacyl-ACP as the acyl donor. Is involved in the biosynthesis of lipid A, a phosphorylated glycolipid that anchors the lipopolysaccharide to the outer membrane of the cell.</text>
</comment>
<dbReference type="RefSeq" id="WP_163496128.1">
    <property type="nucleotide sequence ID" value="NZ_CP048711.1"/>
</dbReference>
<dbReference type="AlphaFoldDB" id="A0A6C0UA90"/>
<dbReference type="InterPro" id="IPR011004">
    <property type="entry name" value="Trimer_LpxA-like_sf"/>
</dbReference>
<comment type="pathway">
    <text evidence="7">Bacterial outer membrane biogenesis; LPS lipid A biosynthesis.</text>
</comment>
<evidence type="ECO:0000256" key="1">
    <source>
        <dbReference type="ARBA" id="ARBA00022516"/>
    </source>
</evidence>
<dbReference type="Gene3D" id="3.40.1390.10">
    <property type="entry name" value="MurE/MurF, N-terminal domain"/>
    <property type="match status" value="1"/>
</dbReference>
<dbReference type="HAMAP" id="MF_00523">
    <property type="entry name" value="LpxD"/>
    <property type="match status" value="1"/>
</dbReference>
<dbReference type="UniPathway" id="UPA00973"/>
<keyword evidence="2 7" id="KW-0441">Lipid A biosynthesis</keyword>
<dbReference type="GO" id="GO:0016410">
    <property type="term" value="F:N-acyltransferase activity"/>
    <property type="evidence" value="ECO:0007669"/>
    <property type="project" value="InterPro"/>
</dbReference>
<keyword evidence="6 7" id="KW-0012">Acyltransferase</keyword>
<dbReference type="GO" id="GO:0009245">
    <property type="term" value="P:lipid A biosynthetic process"/>
    <property type="evidence" value="ECO:0007669"/>
    <property type="project" value="UniProtKB-UniRule"/>
</dbReference>
<sequence>MYSLGELAETLDVILSGDPQCRVSGLATLATAGPDQLSFLANDKYLRQLHGTRAAAVILRPAQAAQCPVACLQAEDPYLAFARATALFAPAARPAAGIHPTAVVSAQAQVDESAAIGPQAVVEAGSCIAAGVVIGAHVSIGENCSIGAGCQLHAHAVLYRGVRLGRQCIIHSHAVLGADGFGYAPTTEGWVKIHQLGGVWLGDRVEVGAGTTIDRGALDDTVIEDGAIIDNLVQIAHNCHIGKNTAIAGCTGLAGSTTIGANCTLAGGVGVVGHVEICDNVHITGMTMVTKSISQAGSYSSGTPMSTTREWRRNAVRFAQLDRIQQRLSALEKSTKN</sequence>
<evidence type="ECO:0000259" key="8">
    <source>
        <dbReference type="Pfam" id="PF04613"/>
    </source>
</evidence>
<dbReference type="KEGG" id="kim:G3T16_16130"/>
<dbReference type="Gene3D" id="2.160.10.10">
    <property type="entry name" value="Hexapeptide repeat proteins"/>
    <property type="match status" value="1"/>
</dbReference>
<comment type="subunit">
    <text evidence="7">Homotrimer.</text>
</comment>
<proteinExistence type="inferred from homology"/>
<evidence type="ECO:0000256" key="6">
    <source>
        <dbReference type="ARBA" id="ARBA00023315"/>
    </source>
</evidence>
<organism evidence="9 10">
    <name type="scientific">Kineobactrum salinum</name>
    <dbReference type="NCBI Taxonomy" id="2708301"/>
    <lineage>
        <taxon>Bacteria</taxon>
        <taxon>Pseudomonadati</taxon>
        <taxon>Pseudomonadota</taxon>
        <taxon>Gammaproteobacteria</taxon>
        <taxon>Cellvibrionales</taxon>
        <taxon>Halieaceae</taxon>
        <taxon>Kineobactrum</taxon>
    </lineage>
</organism>
<dbReference type="Gene3D" id="1.20.5.170">
    <property type="match status" value="1"/>
</dbReference>
<accession>A0A6C0UA90</accession>
<evidence type="ECO:0000256" key="2">
    <source>
        <dbReference type="ARBA" id="ARBA00022556"/>
    </source>
</evidence>
<dbReference type="SUPFAM" id="SSF51161">
    <property type="entry name" value="Trimeric LpxA-like enzymes"/>
    <property type="match status" value="1"/>
</dbReference>
<gene>
    <name evidence="7 9" type="primary">lpxD</name>
    <name evidence="9" type="ORF">G3T16_16130</name>
</gene>
<feature type="active site" description="Proton acceptor" evidence="7">
    <location>
        <position position="237"/>
    </location>
</feature>
<dbReference type="CDD" id="cd03352">
    <property type="entry name" value="LbH_LpxD"/>
    <property type="match status" value="1"/>
</dbReference>
<dbReference type="InterPro" id="IPR018357">
    <property type="entry name" value="Hexapep_transf_CS"/>
</dbReference>
<dbReference type="PANTHER" id="PTHR43378">
    <property type="entry name" value="UDP-3-O-ACYLGLUCOSAMINE N-ACYLTRANSFERASE"/>
    <property type="match status" value="1"/>
</dbReference>
<dbReference type="PANTHER" id="PTHR43378:SF2">
    <property type="entry name" value="UDP-3-O-ACYLGLUCOSAMINE N-ACYLTRANSFERASE 1, MITOCHONDRIAL-RELATED"/>
    <property type="match status" value="1"/>
</dbReference>
<dbReference type="NCBIfam" id="NF002060">
    <property type="entry name" value="PRK00892.1"/>
    <property type="match status" value="1"/>
</dbReference>
<dbReference type="EMBL" id="CP048711">
    <property type="protein sequence ID" value="QIB66694.1"/>
    <property type="molecule type" value="Genomic_DNA"/>
</dbReference>
<feature type="domain" description="UDP-3-O-[3-hydroxymyristoyl] glucosamine N-acyltransferase non-repeat region" evidence="8">
    <location>
        <begin position="21"/>
        <end position="87"/>
    </location>
</feature>
<dbReference type="InterPro" id="IPR001451">
    <property type="entry name" value="Hexapep"/>
</dbReference>
<evidence type="ECO:0000313" key="9">
    <source>
        <dbReference type="EMBL" id="QIB66694.1"/>
    </source>
</evidence>
<evidence type="ECO:0000313" key="10">
    <source>
        <dbReference type="Proteomes" id="UP000477680"/>
    </source>
</evidence>
<name>A0A6C0UA90_9GAMM</name>